<organism evidence="2 3">
    <name type="scientific">Mycena pura</name>
    <dbReference type="NCBI Taxonomy" id="153505"/>
    <lineage>
        <taxon>Eukaryota</taxon>
        <taxon>Fungi</taxon>
        <taxon>Dikarya</taxon>
        <taxon>Basidiomycota</taxon>
        <taxon>Agaricomycotina</taxon>
        <taxon>Agaricomycetes</taxon>
        <taxon>Agaricomycetidae</taxon>
        <taxon>Agaricales</taxon>
        <taxon>Marasmiineae</taxon>
        <taxon>Mycenaceae</taxon>
        <taxon>Mycena</taxon>
    </lineage>
</organism>
<dbReference type="Proteomes" id="UP001219525">
    <property type="component" value="Unassembled WGS sequence"/>
</dbReference>
<evidence type="ECO:0000256" key="1">
    <source>
        <dbReference type="SAM" id="MobiDB-lite"/>
    </source>
</evidence>
<gene>
    <name evidence="2" type="ORF">GGX14DRAFT_678980</name>
</gene>
<proteinExistence type="predicted"/>
<name>A0AAD6UTD5_9AGAR</name>
<evidence type="ECO:0008006" key="4">
    <source>
        <dbReference type="Google" id="ProtNLM"/>
    </source>
</evidence>
<reference evidence="2" key="1">
    <citation type="submission" date="2023-03" db="EMBL/GenBank/DDBJ databases">
        <title>Massive genome expansion in bonnet fungi (Mycena s.s.) driven by repeated elements and novel gene families across ecological guilds.</title>
        <authorList>
            <consortium name="Lawrence Berkeley National Laboratory"/>
            <person name="Harder C.B."/>
            <person name="Miyauchi S."/>
            <person name="Viragh M."/>
            <person name="Kuo A."/>
            <person name="Thoen E."/>
            <person name="Andreopoulos B."/>
            <person name="Lu D."/>
            <person name="Skrede I."/>
            <person name="Drula E."/>
            <person name="Henrissat B."/>
            <person name="Morin E."/>
            <person name="Kohler A."/>
            <person name="Barry K."/>
            <person name="LaButti K."/>
            <person name="Morin E."/>
            <person name="Salamov A."/>
            <person name="Lipzen A."/>
            <person name="Mereny Z."/>
            <person name="Hegedus B."/>
            <person name="Baldrian P."/>
            <person name="Stursova M."/>
            <person name="Weitz H."/>
            <person name="Taylor A."/>
            <person name="Grigoriev I.V."/>
            <person name="Nagy L.G."/>
            <person name="Martin F."/>
            <person name="Kauserud H."/>
        </authorList>
    </citation>
    <scope>NUCLEOTIDE SEQUENCE</scope>
    <source>
        <strain evidence="2">9144</strain>
    </source>
</reference>
<evidence type="ECO:0000313" key="2">
    <source>
        <dbReference type="EMBL" id="KAJ7194424.1"/>
    </source>
</evidence>
<keyword evidence="3" id="KW-1185">Reference proteome</keyword>
<dbReference type="AlphaFoldDB" id="A0AAD6UTD5"/>
<protein>
    <recommendedName>
        <fullName evidence="4">HNH nuclease domain-containing protein</fullName>
    </recommendedName>
</protein>
<comment type="caution">
    <text evidence="2">The sequence shown here is derived from an EMBL/GenBank/DDBJ whole genome shotgun (WGS) entry which is preliminary data.</text>
</comment>
<sequence length="661" mass="73049">MRRGRQSGYGGSAGRAPRSNGAAAEIRRWELCNTGRMCDAGTKRAGGEFIGTRSVYGSSPARESAGHTRYLLSRHALLAAPADSESPSSWRDVGARVATLHVRPPFYDLLRRKSRSTTRARLIGIRVLGFLLQDMWQHQRHSFGLIPYKALIKQITPCLSIDGVVVGSKEEAQARHAKLQNLGLYFRNHLMRVFRSNGGPVPKSSSHPSRPSLDVARDRIINDIRNATTLSGARSRVCTYRALRSGTLITLTRHSSAMVIAYTGQYDLQSSVTYPELDQRATAEGRTLAGTQCAHIFSETAKEGEAKLEYAASAMAILEAFGLTSKIENLIGGNVHWHQYFNILTMQTDLHLLFDGLNLWLEEVIGEENTYTVCSVKDRVLKMVRPRVTFRVDPDLEAACVAKGIPVPALPSPSLLAIRAACTRVAHMQHICLGPLNKSIAFFVIWRKHRAYLEFRSCPEMVAVDVGKFDDTSGMGKVPLCRFKLPLHCFALPLTAATRASLGVQLPRKPAAARCIAADCRNNPVTSAACSGSALALGCCYGTITTSYLLNQGNGLFFQTQPSRRRCLGLTTRFWQSLPWLPGLFPFNNLRALARRFRINHLRPGPLHCHNNWFSGLDSGLVITAKDPQVSYYTSANELEDLDFLAQQELLDDPQADLAED</sequence>
<dbReference type="EMBL" id="JARJCW010000098">
    <property type="protein sequence ID" value="KAJ7194424.1"/>
    <property type="molecule type" value="Genomic_DNA"/>
</dbReference>
<feature type="region of interest" description="Disordered" evidence="1">
    <location>
        <begin position="1"/>
        <end position="21"/>
    </location>
</feature>
<evidence type="ECO:0000313" key="3">
    <source>
        <dbReference type="Proteomes" id="UP001219525"/>
    </source>
</evidence>
<accession>A0AAD6UTD5</accession>